<dbReference type="Gene3D" id="3.30.420.10">
    <property type="entry name" value="Ribonuclease H-like superfamily/Ribonuclease H"/>
    <property type="match status" value="1"/>
</dbReference>
<reference evidence="2" key="2">
    <citation type="submission" date="2011-02" db="EMBL/GenBank/DDBJ databases">
        <authorList>
            <person name="MacLean D."/>
        </authorList>
    </citation>
    <scope>NUCLEOTIDE SEQUENCE</scope>
</reference>
<dbReference type="PROSITE" id="PS50013">
    <property type="entry name" value="CHROMO_2"/>
    <property type="match status" value="1"/>
</dbReference>
<dbReference type="AlphaFoldDB" id="F0W4L3"/>
<dbReference type="Pfam" id="PF00385">
    <property type="entry name" value="Chromo"/>
    <property type="match status" value="1"/>
</dbReference>
<dbReference type="InterPro" id="IPR023780">
    <property type="entry name" value="Chromo_domain"/>
</dbReference>
<dbReference type="InterPro" id="IPR036397">
    <property type="entry name" value="RNaseH_sf"/>
</dbReference>
<name>F0W4L3_9STRA</name>
<reference evidence="2" key="1">
    <citation type="journal article" date="2011" name="PLoS Biol.">
        <title>Gene gain and loss during evolution of obligate parasitism in the white rust pathogen of Arabidopsis thaliana.</title>
        <authorList>
            <person name="Kemen E."/>
            <person name="Gardiner A."/>
            <person name="Schultz-Larsen T."/>
            <person name="Kemen A.C."/>
            <person name="Balmuth A.L."/>
            <person name="Robert-Seilaniantz A."/>
            <person name="Bailey K."/>
            <person name="Holub E."/>
            <person name="Studholme D.J."/>
            <person name="Maclean D."/>
            <person name="Jones J.D."/>
        </authorList>
    </citation>
    <scope>NUCLEOTIDE SEQUENCE</scope>
</reference>
<dbReference type="InterPro" id="IPR050951">
    <property type="entry name" value="Retrovirus_Pol_polyprotein"/>
</dbReference>
<dbReference type="InterPro" id="IPR012337">
    <property type="entry name" value="RNaseH-like_sf"/>
</dbReference>
<dbReference type="HOGENOM" id="CLU_1672476_0_0_1"/>
<organism evidence="2">
    <name type="scientific">Albugo laibachii Nc14</name>
    <dbReference type="NCBI Taxonomy" id="890382"/>
    <lineage>
        <taxon>Eukaryota</taxon>
        <taxon>Sar</taxon>
        <taxon>Stramenopiles</taxon>
        <taxon>Oomycota</taxon>
        <taxon>Peronosporomycetes</taxon>
        <taxon>Albuginales</taxon>
        <taxon>Albuginaceae</taxon>
        <taxon>Albugo</taxon>
    </lineage>
</organism>
<protein>
    <submittedName>
        <fullName evidence="2">Uncharacterized protein AlNc14C18G1834</fullName>
    </submittedName>
</protein>
<evidence type="ECO:0000313" key="2">
    <source>
        <dbReference type="EMBL" id="CCA16047.1"/>
    </source>
</evidence>
<dbReference type="PANTHER" id="PTHR37984">
    <property type="entry name" value="PROTEIN CBG26694"/>
    <property type="match status" value="1"/>
</dbReference>
<gene>
    <name evidence="2" type="primary">AlNc14C18G1834</name>
    <name evidence="2" type="ORF">ALNC14_021900</name>
</gene>
<proteinExistence type="predicted"/>
<dbReference type="EMBL" id="FR824063">
    <property type="protein sequence ID" value="CCA16047.1"/>
    <property type="molecule type" value="Genomic_DNA"/>
</dbReference>
<dbReference type="InterPro" id="IPR016197">
    <property type="entry name" value="Chromo-like_dom_sf"/>
</dbReference>
<dbReference type="Gene3D" id="2.40.50.40">
    <property type="match status" value="1"/>
</dbReference>
<accession>F0W4L3</accession>
<feature type="domain" description="Chromo" evidence="1">
    <location>
        <begin position="105"/>
        <end position="158"/>
    </location>
</feature>
<evidence type="ECO:0000259" key="1">
    <source>
        <dbReference type="PROSITE" id="PS50013"/>
    </source>
</evidence>
<dbReference type="GO" id="GO:0003676">
    <property type="term" value="F:nucleic acid binding"/>
    <property type="evidence" value="ECO:0007669"/>
    <property type="project" value="InterPro"/>
</dbReference>
<dbReference type="SUPFAM" id="SSF53098">
    <property type="entry name" value="Ribonuclease H-like"/>
    <property type="match status" value="1"/>
</dbReference>
<dbReference type="SUPFAM" id="SSF54160">
    <property type="entry name" value="Chromo domain-like"/>
    <property type="match status" value="1"/>
</dbReference>
<sequence>MTTAHRAQADGQTERQNRTLEDSLRCFTSYHGKDWNKYLPFIEYAHATLTTASTKVSPFEIDTGRKTWDPIVPTKSQNQKLYESNVENLPETIAVRVDDHHEKTYVIDKLLKKRNVKKQVEYIVKSNGYPIEESTWEPENQSKHVTHWSKLLSDMKNS</sequence>
<dbReference type="InterPro" id="IPR000953">
    <property type="entry name" value="Chromo/chromo_shadow_dom"/>
</dbReference>
<dbReference type="PANTHER" id="PTHR37984:SF15">
    <property type="entry name" value="INTEGRASE CATALYTIC DOMAIN-CONTAINING PROTEIN"/>
    <property type="match status" value="1"/>
</dbReference>